<comment type="caution">
    <text evidence="2">The sequence shown here is derived from an EMBL/GenBank/DDBJ whole genome shotgun (WGS) entry which is preliminary data.</text>
</comment>
<reference evidence="2" key="1">
    <citation type="submission" date="2022-07" db="EMBL/GenBank/DDBJ databases">
        <title>Enhanced cultured diversity of the mouse gut microbiota enables custom-made synthetic communities.</title>
        <authorList>
            <person name="Afrizal A."/>
        </authorList>
    </citation>
    <scope>NUCLEOTIDE SEQUENCE</scope>
    <source>
        <strain evidence="2">DSM 29482</strain>
    </source>
</reference>
<keyword evidence="1" id="KW-1133">Transmembrane helix</keyword>
<feature type="transmembrane region" description="Helical" evidence="1">
    <location>
        <begin position="28"/>
        <end position="48"/>
    </location>
</feature>
<evidence type="ECO:0000313" key="3">
    <source>
        <dbReference type="Proteomes" id="UP001142078"/>
    </source>
</evidence>
<name>A0A9X2S5P4_9FIRM</name>
<accession>A0A9X2S5P4</accession>
<organism evidence="2 3">
    <name type="scientific">Anaerosalibacter massiliensis</name>
    <dbReference type="NCBI Taxonomy" id="1347392"/>
    <lineage>
        <taxon>Bacteria</taxon>
        <taxon>Bacillati</taxon>
        <taxon>Bacillota</taxon>
        <taxon>Tissierellia</taxon>
        <taxon>Tissierellales</taxon>
        <taxon>Sporanaerobacteraceae</taxon>
        <taxon>Anaerosalibacter</taxon>
    </lineage>
</organism>
<protein>
    <submittedName>
        <fullName evidence="2">Uncharacterized protein</fullName>
    </submittedName>
</protein>
<keyword evidence="1" id="KW-0812">Transmembrane</keyword>
<keyword evidence="3" id="KW-1185">Reference proteome</keyword>
<evidence type="ECO:0000313" key="2">
    <source>
        <dbReference type="EMBL" id="MCR2044549.1"/>
    </source>
</evidence>
<dbReference type="Proteomes" id="UP001142078">
    <property type="component" value="Unassembled WGS sequence"/>
</dbReference>
<proteinExistence type="predicted"/>
<dbReference type="AlphaFoldDB" id="A0A9X2S5P4"/>
<dbReference type="EMBL" id="JANJZL010000007">
    <property type="protein sequence ID" value="MCR2044549.1"/>
    <property type="molecule type" value="Genomic_DNA"/>
</dbReference>
<sequence>MSILGILASGIGAIYFAFYETINKLNSISSGVALLGMFELVNFMSSIYNNKFSN</sequence>
<gene>
    <name evidence="2" type="ORF">NSA23_10545</name>
</gene>
<evidence type="ECO:0000256" key="1">
    <source>
        <dbReference type="SAM" id="Phobius"/>
    </source>
</evidence>
<keyword evidence="1" id="KW-0472">Membrane</keyword>